<reference evidence="3" key="2">
    <citation type="submission" date="2015-01" db="EMBL/GenBank/DDBJ databases">
        <title>Evolutionary Origins and Diversification of the Mycorrhizal Mutualists.</title>
        <authorList>
            <consortium name="DOE Joint Genome Institute"/>
            <consortium name="Mycorrhizal Genomics Consortium"/>
            <person name="Kohler A."/>
            <person name="Kuo A."/>
            <person name="Nagy L.G."/>
            <person name="Floudas D."/>
            <person name="Copeland A."/>
            <person name="Barry K.W."/>
            <person name="Cichocki N."/>
            <person name="Veneault-Fourrey C."/>
            <person name="LaButti K."/>
            <person name="Lindquist E.A."/>
            <person name="Lipzen A."/>
            <person name="Lundell T."/>
            <person name="Morin E."/>
            <person name="Murat C."/>
            <person name="Riley R."/>
            <person name="Ohm R."/>
            <person name="Sun H."/>
            <person name="Tunlid A."/>
            <person name="Henrissat B."/>
            <person name="Grigoriev I.V."/>
            <person name="Hibbett D.S."/>
            <person name="Martin F."/>
        </authorList>
    </citation>
    <scope>NUCLEOTIDE SEQUENCE [LARGE SCALE GENOMIC DNA]</scope>
    <source>
        <strain evidence="3">MAFF 305830</strain>
    </source>
</reference>
<feature type="compositionally biased region" description="Basic and acidic residues" evidence="1">
    <location>
        <begin position="273"/>
        <end position="305"/>
    </location>
</feature>
<evidence type="ECO:0000256" key="1">
    <source>
        <dbReference type="SAM" id="MobiDB-lite"/>
    </source>
</evidence>
<dbReference type="EMBL" id="KN824313">
    <property type="protein sequence ID" value="KIM25511.1"/>
    <property type="molecule type" value="Genomic_DNA"/>
</dbReference>
<evidence type="ECO:0000313" key="3">
    <source>
        <dbReference type="Proteomes" id="UP000054097"/>
    </source>
</evidence>
<dbReference type="OrthoDB" id="3154482at2759"/>
<proteinExistence type="predicted"/>
<sequence length="401" mass="44622">MGSKVSKPSEPEPQLYAVATPHPTMKWIYPVYAAPMDAGPPPQQEKKGRSSPLAWIGGEKSTKSRNDIPVVAEHHERIPIPDGASINEDGTWYHFHVDAGGAVDYIRPGTTLPNTFAEAAPYAPRTFEGSMTPSMSMAGVPYEESYYSYPASPAYQGYHHPQPQRVVAAHSEVYSVGSAHHYQHHPRARSVSPSHARAMTPTNLKPRRATTPTPKRSRTPNYEPAPPIPEHIAPVPVHSRRTVTPFPNRRALPPPSSTSYSPRTIDSRNGYVVDDREYRVLEEQQREYRAESREQRNEYRDRDPRAVAYAASPNSGRTSRTSPRHHQIPDDDTTAIASPDNGSVVVKSVQSRPYSPNPPSEPAFYGNVVDQNVRSTQKYRRHYPSPSTINSQPGSPPDIYA</sequence>
<reference evidence="2 3" key="1">
    <citation type="submission" date="2014-04" db="EMBL/GenBank/DDBJ databases">
        <authorList>
            <consortium name="DOE Joint Genome Institute"/>
            <person name="Kuo A."/>
            <person name="Zuccaro A."/>
            <person name="Kohler A."/>
            <person name="Nagy L.G."/>
            <person name="Floudas D."/>
            <person name="Copeland A."/>
            <person name="Barry K.W."/>
            <person name="Cichocki N."/>
            <person name="Veneault-Fourrey C."/>
            <person name="LaButti K."/>
            <person name="Lindquist E.A."/>
            <person name="Lipzen A."/>
            <person name="Lundell T."/>
            <person name="Morin E."/>
            <person name="Murat C."/>
            <person name="Sun H."/>
            <person name="Tunlid A."/>
            <person name="Henrissat B."/>
            <person name="Grigoriev I.V."/>
            <person name="Hibbett D.S."/>
            <person name="Martin F."/>
            <person name="Nordberg H.P."/>
            <person name="Cantor M.N."/>
            <person name="Hua S.X."/>
        </authorList>
    </citation>
    <scope>NUCLEOTIDE SEQUENCE [LARGE SCALE GENOMIC DNA]</scope>
    <source>
        <strain evidence="2 3">MAFF 305830</strain>
    </source>
</reference>
<dbReference type="HOGENOM" id="CLU_748247_0_0_1"/>
<organism evidence="2 3">
    <name type="scientific">Serendipita vermifera MAFF 305830</name>
    <dbReference type="NCBI Taxonomy" id="933852"/>
    <lineage>
        <taxon>Eukaryota</taxon>
        <taxon>Fungi</taxon>
        <taxon>Dikarya</taxon>
        <taxon>Basidiomycota</taxon>
        <taxon>Agaricomycotina</taxon>
        <taxon>Agaricomycetes</taxon>
        <taxon>Sebacinales</taxon>
        <taxon>Serendipitaceae</taxon>
        <taxon>Serendipita</taxon>
    </lineage>
</organism>
<gene>
    <name evidence="2" type="ORF">M408DRAFT_331078</name>
</gene>
<protein>
    <submittedName>
        <fullName evidence="2">Uncharacterized protein</fullName>
    </submittedName>
</protein>
<dbReference type="Proteomes" id="UP000054097">
    <property type="component" value="Unassembled WGS sequence"/>
</dbReference>
<name>A0A0C3B1U8_SERVB</name>
<feature type="compositionally biased region" description="Polar residues" evidence="1">
    <location>
        <begin position="312"/>
        <end position="321"/>
    </location>
</feature>
<dbReference type="AlphaFoldDB" id="A0A0C3B1U8"/>
<evidence type="ECO:0000313" key="2">
    <source>
        <dbReference type="EMBL" id="KIM25511.1"/>
    </source>
</evidence>
<accession>A0A0C3B1U8</accession>
<keyword evidence="3" id="KW-1185">Reference proteome</keyword>
<feature type="region of interest" description="Disordered" evidence="1">
    <location>
        <begin position="33"/>
        <end position="64"/>
    </location>
</feature>
<feature type="region of interest" description="Disordered" evidence="1">
    <location>
        <begin position="180"/>
        <end position="401"/>
    </location>
</feature>